<dbReference type="Proteomes" id="UP000320455">
    <property type="component" value="Unassembled WGS sequence"/>
</dbReference>
<sequence>MPSLHDDPEAFLDRMLSAGQNDNRDQFRLMTQILANEPAGRALRAEAIETVNRQEQQAAQQAMQAQQQQQQQQQQETVRIGGRSM</sequence>
<protein>
    <submittedName>
        <fullName evidence="2">Uncharacterized protein</fullName>
    </submittedName>
</protein>
<evidence type="ECO:0000313" key="3">
    <source>
        <dbReference type="Proteomes" id="UP000320455"/>
    </source>
</evidence>
<dbReference type="AlphaFoldDB" id="A0ABD7S813"/>
<feature type="compositionally biased region" description="Low complexity" evidence="1">
    <location>
        <begin position="59"/>
        <end position="75"/>
    </location>
</feature>
<name>A0ABD7S813_XANVA</name>
<evidence type="ECO:0000256" key="1">
    <source>
        <dbReference type="SAM" id="MobiDB-lite"/>
    </source>
</evidence>
<proteinExistence type="predicted"/>
<keyword evidence="3" id="KW-1185">Reference proteome</keyword>
<gene>
    <name evidence="2" type="ORF">FQK01_16470</name>
</gene>
<organism evidence="2 3">
    <name type="scientific">Xanthomonas vasicola</name>
    <dbReference type="NCBI Taxonomy" id="56459"/>
    <lineage>
        <taxon>Bacteria</taxon>
        <taxon>Pseudomonadati</taxon>
        <taxon>Pseudomonadota</taxon>
        <taxon>Gammaproteobacteria</taxon>
        <taxon>Lysobacterales</taxon>
        <taxon>Lysobacteraceae</taxon>
        <taxon>Xanthomonas</taxon>
    </lineage>
</organism>
<feature type="region of interest" description="Disordered" evidence="1">
    <location>
        <begin position="59"/>
        <end position="85"/>
    </location>
</feature>
<dbReference type="EMBL" id="VOCK01000031">
    <property type="protein sequence ID" value="TWQ51028.1"/>
    <property type="molecule type" value="Genomic_DNA"/>
</dbReference>
<accession>A0ABD7S813</accession>
<comment type="caution">
    <text evidence="2">The sequence shown here is derived from an EMBL/GenBank/DDBJ whole genome shotgun (WGS) entry which is preliminary data.</text>
</comment>
<evidence type="ECO:0000313" key="2">
    <source>
        <dbReference type="EMBL" id="TWQ51028.1"/>
    </source>
</evidence>
<reference evidence="3" key="1">
    <citation type="journal article" date="2020" name="Phytopathology">
        <title>Genomic acquisitions in emerging populations of Xanthomonas vasicola pv. vasculorum infecting corn in the U.S. and Argentina.</title>
        <authorList>
            <person name="Perez-Quintero A.L."/>
        </authorList>
    </citation>
    <scope>NUCLEOTIDE SEQUENCE [LARGE SCALE GENOMIC DNA]</scope>
    <source>
        <strain evidence="3">Xvh-L</strain>
    </source>
</reference>